<evidence type="ECO:0000313" key="8">
    <source>
        <dbReference type="Proteomes" id="UP000075806"/>
    </source>
</evidence>
<keyword evidence="7" id="KW-0269">Exonuclease</keyword>
<name>A0A162F5T3_9BACI</name>
<dbReference type="Proteomes" id="UP000075806">
    <property type="component" value="Unassembled WGS sequence"/>
</dbReference>
<dbReference type="GO" id="GO:0017108">
    <property type="term" value="F:5'-flap endonuclease activity"/>
    <property type="evidence" value="ECO:0007669"/>
    <property type="project" value="InterPro"/>
</dbReference>
<dbReference type="InterPro" id="IPR036279">
    <property type="entry name" value="5-3_exonuclease_C_sf"/>
</dbReference>
<dbReference type="PANTHER" id="PTHR42646">
    <property type="entry name" value="FLAP ENDONUCLEASE XNI"/>
    <property type="match status" value="1"/>
</dbReference>
<dbReference type="OrthoDB" id="9806424at2"/>
<dbReference type="InterPro" id="IPR008918">
    <property type="entry name" value="HhH2"/>
</dbReference>
<keyword evidence="8" id="KW-1185">Reference proteome</keyword>
<dbReference type="EMBL" id="LTAO01000001">
    <property type="protein sequence ID" value="KYG34849.1"/>
    <property type="molecule type" value="Genomic_DNA"/>
</dbReference>
<comment type="caution">
    <text evidence="7">The sequence shown here is derived from an EMBL/GenBank/DDBJ whole genome shotgun (WGS) entry which is preliminary data.</text>
</comment>
<dbReference type="CDD" id="cd09898">
    <property type="entry name" value="H3TH_53EXO"/>
    <property type="match status" value="1"/>
</dbReference>
<proteinExistence type="predicted"/>
<evidence type="ECO:0000256" key="2">
    <source>
        <dbReference type="ARBA" id="ARBA00022801"/>
    </source>
</evidence>
<evidence type="ECO:0000256" key="3">
    <source>
        <dbReference type="ARBA" id="ARBA00023125"/>
    </source>
</evidence>
<dbReference type="InterPro" id="IPR020045">
    <property type="entry name" value="DNA_polI_H3TH"/>
</dbReference>
<sequence>MSSQQLLLIDGFNLLSRGYFATSYGKEESQLATNKDGEYINGVRVFFQKLFQLIKNEPYTHAIIAWDVKREESIRRQYAPDYKGTRGELPTPLIEQYETCTKLLDKLQIHQLTLSPYEADDIIGTISSHWRNHYQAPCSIYSNDRDLLQLINESTVQIIAKKAGEVKYDLESFQNDYALSPSQWVDVKALLGDKSDNIPGCAGVGEKSALPLIQQYENIDTLYKNLQANTVDTTFKRYFKKLSSGYESVLLSKKLATIICDIPHLEDFNFEDCILPVNKEEIENILASYGLSIKYQPLHLIAN</sequence>
<keyword evidence="3" id="KW-0238">DNA-binding</keyword>
<feature type="domain" description="5'-3' exonuclease" evidence="6">
    <location>
        <begin position="4"/>
        <end position="276"/>
    </location>
</feature>
<dbReference type="InterPro" id="IPR020046">
    <property type="entry name" value="5-3_exonucl_a-hlix_arch_N"/>
</dbReference>
<dbReference type="RefSeq" id="WP_061947108.1">
    <property type="nucleotide sequence ID" value="NZ_LTAO01000001.1"/>
</dbReference>
<dbReference type="FunFam" id="1.10.150.20:FF:000003">
    <property type="entry name" value="DNA polymerase I"/>
    <property type="match status" value="1"/>
</dbReference>
<evidence type="ECO:0000256" key="5">
    <source>
        <dbReference type="ARBA" id="ARBA00050026"/>
    </source>
</evidence>
<dbReference type="InterPro" id="IPR002421">
    <property type="entry name" value="5-3_exonuclease"/>
</dbReference>
<evidence type="ECO:0000256" key="4">
    <source>
        <dbReference type="ARBA" id="ARBA00049957"/>
    </source>
</evidence>
<dbReference type="Pfam" id="PF01367">
    <property type="entry name" value="5_3_exonuc"/>
    <property type="match status" value="1"/>
</dbReference>
<evidence type="ECO:0000259" key="6">
    <source>
        <dbReference type="SMART" id="SM00475"/>
    </source>
</evidence>
<dbReference type="SUPFAM" id="SSF47807">
    <property type="entry name" value="5' to 3' exonuclease, C-terminal subdomain"/>
    <property type="match status" value="1"/>
</dbReference>
<dbReference type="GO" id="GO:0033567">
    <property type="term" value="P:DNA replication, Okazaki fragment processing"/>
    <property type="evidence" value="ECO:0007669"/>
    <property type="project" value="InterPro"/>
</dbReference>
<protein>
    <recommendedName>
        <fullName evidence="5">5'-3' exonuclease</fullName>
    </recommendedName>
</protein>
<organism evidence="7 8">
    <name type="scientific">Alkalihalobacillus trypoxylicola</name>
    <dbReference type="NCBI Taxonomy" id="519424"/>
    <lineage>
        <taxon>Bacteria</taxon>
        <taxon>Bacillati</taxon>
        <taxon>Bacillota</taxon>
        <taxon>Bacilli</taxon>
        <taxon>Bacillales</taxon>
        <taxon>Bacillaceae</taxon>
        <taxon>Alkalihalobacillus</taxon>
    </lineage>
</organism>
<dbReference type="SUPFAM" id="SSF88723">
    <property type="entry name" value="PIN domain-like"/>
    <property type="match status" value="1"/>
</dbReference>
<evidence type="ECO:0000256" key="1">
    <source>
        <dbReference type="ARBA" id="ARBA00022722"/>
    </source>
</evidence>
<dbReference type="Gene3D" id="3.40.50.1010">
    <property type="entry name" value="5'-nuclease"/>
    <property type="match status" value="1"/>
</dbReference>
<dbReference type="SMART" id="SM00475">
    <property type="entry name" value="53EXOc"/>
    <property type="match status" value="1"/>
</dbReference>
<dbReference type="GO" id="GO:0008409">
    <property type="term" value="F:5'-3' exonuclease activity"/>
    <property type="evidence" value="ECO:0007669"/>
    <property type="project" value="InterPro"/>
</dbReference>
<keyword evidence="2" id="KW-0378">Hydrolase</keyword>
<dbReference type="CDD" id="cd09859">
    <property type="entry name" value="PIN_53EXO"/>
    <property type="match status" value="1"/>
</dbReference>
<dbReference type="SMART" id="SM00279">
    <property type="entry name" value="HhH2"/>
    <property type="match status" value="1"/>
</dbReference>
<dbReference type="STRING" id="519424.AZF04_00500"/>
<keyword evidence="1" id="KW-0540">Nuclease</keyword>
<dbReference type="InterPro" id="IPR038969">
    <property type="entry name" value="FEN"/>
</dbReference>
<dbReference type="Pfam" id="PF02739">
    <property type="entry name" value="5_3_exonuc_N"/>
    <property type="match status" value="1"/>
</dbReference>
<dbReference type="GO" id="GO:0003677">
    <property type="term" value="F:DNA binding"/>
    <property type="evidence" value="ECO:0007669"/>
    <property type="project" value="UniProtKB-KW"/>
</dbReference>
<dbReference type="InterPro" id="IPR029060">
    <property type="entry name" value="PIN-like_dom_sf"/>
</dbReference>
<dbReference type="Gene3D" id="1.10.150.20">
    <property type="entry name" value="5' to 3' exonuclease, C-terminal subdomain"/>
    <property type="match status" value="1"/>
</dbReference>
<evidence type="ECO:0000313" key="7">
    <source>
        <dbReference type="EMBL" id="KYG34849.1"/>
    </source>
</evidence>
<comment type="function">
    <text evidence="4">5'-3' exonuclease acting preferentially on double-stranded DNA.</text>
</comment>
<accession>A0A162F5T3</accession>
<gene>
    <name evidence="7" type="ORF">AZF04_00500</name>
</gene>
<dbReference type="PANTHER" id="PTHR42646:SF2">
    <property type="entry name" value="5'-3' EXONUCLEASE FAMILY PROTEIN"/>
    <property type="match status" value="1"/>
</dbReference>
<dbReference type="AlphaFoldDB" id="A0A162F5T3"/>
<reference evidence="7" key="1">
    <citation type="submission" date="2016-02" db="EMBL/GenBank/DDBJ databases">
        <title>Genome sequence of Bacillus trypoxylicola KCTC 13244(T).</title>
        <authorList>
            <person name="Jeong H."/>
            <person name="Park S.-H."/>
            <person name="Choi S.-K."/>
        </authorList>
    </citation>
    <scope>NUCLEOTIDE SEQUENCE [LARGE SCALE GENOMIC DNA]</scope>
    <source>
        <strain evidence="7">KCTC 13244</strain>
    </source>
</reference>